<dbReference type="AlphaFoldDB" id="A0AB34IJS9"/>
<evidence type="ECO:0000259" key="7">
    <source>
        <dbReference type="Pfam" id="PF04130"/>
    </source>
</evidence>
<comment type="subcellular location">
    <subcellularLocation>
        <location evidence="1">Cytoplasm</location>
        <location evidence="1">Cytoskeleton</location>
    </subcellularLocation>
</comment>
<evidence type="ECO:0000256" key="2">
    <source>
        <dbReference type="ARBA" id="ARBA00010337"/>
    </source>
</evidence>
<dbReference type="EMBL" id="JBGBPQ010000023">
    <property type="protein sequence ID" value="KAL1500494.1"/>
    <property type="molecule type" value="Genomic_DNA"/>
</dbReference>
<feature type="region of interest" description="Disordered" evidence="6">
    <location>
        <begin position="180"/>
        <end position="234"/>
    </location>
</feature>
<keyword evidence="5" id="KW-0206">Cytoskeleton</keyword>
<feature type="compositionally biased region" description="Acidic residues" evidence="6">
    <location>
        <begin position="180"/>
        <end position="197"/>
    </location>
</feature>
<dbReference type="GO" id="GO:0051225">
    <property type="term" value="P:spindle assembly"/>
    <property type="evidence" value="ECO:0007669"/>
    <property type="project" value="TreeGrafter"/>
</dbReference>
<dbReference type="GO" id="GO:0000930">
    <property type="term" value="C:gamma-tubulin complex"/>
    <property type="evidence" value="ECO:0007669"/>
    <property type="project" value="TreeGrafter"/>
</dbReference>
<proteinExistence type="inferred from homology"/>
<dbReference type="PANTHER" id="PTHR19302">
    <property type="entry name" value="GAMMA TUBULIN COMPLEX PROTEIN"/>
    <property type="match status" value="1"/>
</dbReference>
<feature type="region of interest" description="Disordered" evidence="6">
    <location>
        <begin position="609"/>
        <end position="656"/>
    </location>
</feature>
<dbReference type="Gene3D" id="1.20.120.1900">
    <property type="entry name" value="Gamma-tubulin complex, C-terminal domain"/>
    <property type="match status" value="1"/>
</dbReference>
<accession>A0AB34IJS9</accession>
<evidence type="ECO:0000256" key="3">
    <source>
        <dbReference type="ARBA" id="ARBA00022490"/>
    </source>
</evidence>
<dbReference type="GO" id="GO:0005874">
    <property type="term" value="C:microtubule"/>
    <property type="evidence" value="ECO:0007669"/>
    <property type="project" value="UniProtKB-KW"/>
</dbReference>
<dbReference type="InterPro" id="IPR042241">
    <property type="entry name" value="GCP_C_sf"/>
</dbReference>
<keyword evidence="9" id="KW-1185">Reference proteome</keyword>
<dbReference type="GO" id="GO:0051011">
    <property type="term" value="F:microtubule minus-end binding"/>
    <property type="evidence" value="ECO:0007669"/>
    <property type="project" value="TreeGrafter"/>
</dbReference>
<dbReference type="GO" id="GO:0051321">
    <property type="term" value="P:meiotic cell cycle"/>
    <property type="evidence" value="ECO:0007669"/>
    <property type="project" value="TreeGrafter"/>
</dbReference>
<evidence type="ECO:0000256" key="5">
    <source>
        <dbReference type="ARBA" id="ARBA00023212"/>
    </source>
</evidence>
<dbReference type="GO" id="GO:0000278">
    <property type="term" value="P:mitotic cell cycle"/>
    <property type="evidence" value="ECO:0007669"/>
    <property type="project" value="TreeGrafter"/>
</dbReference>
<dbReference type="PANTHER" id="PTHR19302:SF33">
    <property type="entry name" value="GAMMA-TUBULIN COMPLEX COMPONENT 5"/>
    <property type="match status" value="1"/>
</dbReference>
<dbReference type="GO" id="GO:0007020">
    <property type="term" value="P:microtubule nucleation"/>
    <property type="evidence" value="ECO:0007669"/>
    <property type="project" value="InterPro"/>
</dbReference>
<evidence type="ECO:0000256" key="4">
    <source>
        <dbReference type="ARBA" id="ARBA00022701"/>
    </source>
</evidence>
<dbReference type="InterPro" id="IPR007259">
    <property type="entry name" value="GCP"/>
</dbReference>
<dbReference type="GO" id="GO:0043015">
    <property type="term" value="F:gamma-tubulin binding"/>
    <property type="evidence" value="ECO:0007669"/>
    <property type="project" value="InterPro"/>
</dbReference>
<dbReference type="GO" id="GO:0031122">
    <property type="term" value="P:cytoplasmic microtubule organization"/>
    <property type="evidence" value="ECO:0007669"/>
    <property type="project" value="TreeGrafter"/>
</dbReference>
<dbReference type="InterPro" id="IPR059169">
    <property type="entry name" value="GCP5_N_ext"/>
</dbReference>
<dbReference type="CDD" id="cd22572">
    <property type="entry name" value="GCP5_NTD"/>
    <property type="match status" value="1"/>
</dbReference>
<keyword evidence="4" id="KW-0493">Microtubule</keyword>
<evidence type="ECO:0000256" key="6">
    <source>
        <dbReference type="SAM" id="MobiDB-lite"/>
    </source>
</evidence>
<feature type="compositionally biased region" description="Basic and acidic residues" evidence="6">
    <location>
        <begin position="198"/>
        <end position="221"/>
    </location>
</feature>
<evidence type="ECO:0000313" key="8">
    <source>
        <dbReference type="EMBL" id="KAL1500494.1"/>
    </source>
</evidence>
<gene>
    <name evidence="8" type="ORF">AB1Y20_013151</name>
</gene>
<dbReference type="Pfam" id="PF04130">
    <property type="entry name" value="GCP_C_terminal"/>
    <property type="match status" value="1"/>
</dbReference>
<name>A0AB34IJS9_PRYPA</name>
<reference evidence="8 9" key="1">
    <citation type="journal article" date="2024" name="Science">
        <title>Giant polyketide synthase enzymes in the biosynthesis of giant marine polyether toxins.</title>
        <authorList>
            <person name="Fallon T.R."/>
            <person name="Shende V.V."/>
            <person name="Wierzbicki I.H."/>
            <person name="Pendleton A.L."/>
            <person name="Watervoot N.F."/>
            <person name="Auber R.P."/>
            <person name="Gonzalez D.J."/>
            <person name="Wisecaver J.H."/>
            <person name="Moore B.S."/>
        </authorList>
    </citation>
    <scope>NUCLEOTIDE SEQUENCE [LARGE SCALE GENOMIC DNA]</scope>
    <source>
        <strain evidence="8 9">12B1</strain>
    </source>
</reference>
<feature type="domain" description="Gamma tubulin complex component C-terminal" evidence="7">
    <location>
        <begin position="919"/>
        <end position="1135"/>
    </location>
</feature>
<evidence type="ECO:0000256" key="1">
    <source>
        <dbReference type="ARBA" id="ARBA00004245"/>
    </source>
</evidence>
<protein>
    <recommendedName>
        <fullName evidence="7">Gamma tubulin complex component C-terminal domain-containing protein</fullName>
    </recommendedName>
</protein>
<sequence length="1139" mass="125232">MAEELARTLRTQALMRRLVAHTTGLPASSPQLELGLDYAHVHLKHHRFSDADAEGDAVFRKFAALRERLVQHSEHAKARALEALTERLCEVCGEPPRQRWRWRSAHAAVGEGVAALAALYWLSDAAEMLRSPMAWGEGLPASLTRVPAYELERRAWSGASVEWEDDFLQAEAVAEAFADECEEEEWEEEEEVEEEQREEGQATREVHEEDSERQARGERGATRSAGNDWRRGSTLPPAGLDCSLIGAGLRRLRAARGRPASLRQGAPRSEELELWAEQRLLQLRLYREALRALSAIGGSEIAFSGCREVHVPSPLGEPRRLRLLGCHLTPRGEATLASPLLPSGQRQLMARLTLSFGRVAAIEAFARELMSSAAAGCTLCGVAEGMLGEVAALRREAWRADERARHAQQQASGGCLPSPRDGTHGSLLLLERRLHARGWHLALAELESVRLALERHSPRGAYAPTAAALAIDLLLRRYASRQLLSSAAPRVARARLRLASAAVRPYLRQLELWLREGRSPTLRADVKAAARVAAGGEEAWRDGAAVAEEGLPRAIAPLAREMARAARARQLLAALPPADEAAAAAAAEVGSLEAAFCRALLRLLRPNVEEEGGRGGRGEEGGGDGEEGHGERGKLHREGGVDSRSPPEEQSDHPAAGRWAAAFAEGKELPRDVSMKACAPLEQLMRRAPLDAPSGENEAQRSLCDLRAVRELRLASPLYSFHPLQPLPSFTPSTSPLLPFCPSTPSPLSQHPSRDWEAIEGLRRALQDDDGYELDALPSSNAKASSHSSTTCPAALPPFRLVIEQCLLAPIQQLCRPAGPQLLSALSRLVQPRRAVELLFKVMLFGDPSLAGVTCEALFSRLEVHGSWRRQLPQLCIMLHNRLVEGGLTQEEAALFSFQIETEADIAAAPDAAAASPPAGLDSHDVRALDSLRVHFHVRWPLHLTLSAAARRRHEQVFSLLLQLRRAKWSLETAGGDGRGAAAWRHEHAWRVLRAELLHFVNSFYNHLALAVIQVEWVDFHSRLDSLSDVDAFRELHDRFAERIHSRCLLTAQFATLLDAVRSILNLTVRLKGQLFALSSASRRPPHSVAEGWRAELNQGVQSVLSMLREEAGRNPQASGWLVDLRRCLDFNRFYGTIG</sequence>
<comment type="caution">
    <text evidence="8">The sequence shown here is derived from an EMBL/GenBank/DDBJ whole genome shotgun (WGS) entry which is preliminary data.</text>
</comment>
<feature type="compositionally biased region" description="Basic and acidic residues" evidence="6">
    <location>
        <begin position="609"/>
        <end position="652"/>
    </location>
</feature>
<dbReference type="InterPro" id="IPR040457">
    <property type="entry name" value="GCP_C"/>
</dbReference>
<keyword evidence="3" id="KW-0963">Cytoplasm</keyword>
<dbReference type="GO" id="GO:0000922">
    <property type="term" value="C:spindle pole"/>
    <property type="evidence" value="ECO:0007669"/>
    <property type="project" value="InterPro"/>
</dbReference>
<evidence type="ECO:0000313" key="9">
    <source>
        <dbReference type="Proteomes" id="UP001515480"/>
    </source>
</evidence>
<dbReference type="Proteomes" id="UP001515480">
    <property type="component" value="Unassembled WGS sequence"/>
</dbReference>
<comment type="similarity">
    <text evidence="2">Belongs to the TUBGCP family.</text>
</comment>
<organism evidence="8 9">
    <name type="scientific">Prymnesium parvum</name>
    <name type="common">Toxic golden alga</name>
    <dbReference type="NCBI Taxonomy" id="97485"/>
    <lineage>
        <taxon>Eukaryota</taxon>
        <taxon>Haptista</taxon>
        <taxon>Haptophyta</taxon>
        <taxon>Prymnesiophyceae</taxon>
        <taxon>Prymnesiales</taxon>
        <taxon>Prymnesiaceae</taxon>
        <taxon>Prymnesium</taxon>
    </lineage>
</organism>